<accession>M3V9F3</accession>
<name>M3V9F3_GORML</name>
<dbReference type="InterPro" id="IPR032687">
    <property type="entry name" value="AraC-type_N"/>
</dbReference>
<dbReference type="SMART" id="SM00342">
    <property type="entry name" value="HTH_ARAC"/>
    <property type="match status" value="1"/>
</dbReference>
<feature type="domain" description="HTH araC/xylS-type" evidence="4">
    <location>
        <begin position="189"/>
        <end position="286"/>
    </location>
</feature>
<dbReference type="PANTHER" id="PTHR47894:SF1">
    <property type="entry name" value="HTH-TYPE TRANSCRIPTIONAL REGULATOR VQSM"/>
    <property type="match status" value="1"/>
</dbReference>
<dbReference type="AlphaFoldDB" id="M3V9F3"/>
<keyword evidence="6" id="KW-1185">Reference proteome</keyword>
<protein>
    <submittedName>
        <fullName evidence="5">Putative AraC family transcriptional regulator</fullName>
    </submittedName>
</protein>
<dbReference type="STRING" id="410332.SAMN04488550_3273"/>
<dbReference type="GO" id="GO:0000976">
    <property type="term" value="F:transcription cis-regulatory region binding"/>
    <property type="evidence" value="ECO:0007669"/>
    <property type="project" value="TreeGrafter"/>
</dbReference>
<dbReference type="SUPFAM" id="SSF46689">
    <property type="entry name" value="Homeodomain-like"/>
    <property type="match status" value="1"/>
</dbReference>
<keyword evidence="1" id="KW-0805">Transcription regulation</keyword>
<keyword evidence="3" id="KW-0804">Transcription</keyword>
<dbReference type="GO" id="GO:0003700">
    <property type="term" value="F:DNA-binding transcription factor activity"/>
    <property type="evidence" value="ECO:0007669"/>
    <property type="project" value="InterPro"/>
</dbReference>
<evidence type="ECO:0000256" key="2">
    <source>
        <dbReference type="ARBA" id="ARBA00023125"/>
    </source>
</evidence>
<dbReference type="EMBL" id="BAOP01000001">
    <property type="protein sequence ID" value="GAC77883.1"/>
    <property type="molecule type" value="Genomic_DNA"/>
</dbReference>
<dbReference type="Pfam" id="PF12833">
    <property type="entry name" value="HTH_18"/>
    <property type="match status" value="1"/>
</dbReference>
<evidence type="ECO:0000313" key="5">
    <source>
        <dbReference type="EMBL" id="GAC77883.1"/>
    </source>
</evidence>
<dbReference type="GO" id="GO:0005829">
    <property type="term" value="C:cytosol"/>
    <property type="evidence" value="ECO:0007669"/>
    <property type="project" value="TreeGrafter"/>
</dbReference>
<sequence length="288" mass="31378">MSPRQELAVITNLVDAVDDPTGLGVTAGMRYQLTTYGMFGFALLSSPTLRSAIDVGLRFLDLTFVFSRITQVETSDGVELILTAPDVPERLRRFVIERDAAAVCAIHRDLTGGPEPAVRIGFDEPADNTAYRAAFGVLPDFGARETAISMANAHLDEPLPRADTHAAALAQAQCREILRSRAARSGLAGRVLDMLSDDPAHPPTADAAARTLAMSPRTLRHRLAAEGTSYRNLLQEMRHRLAEEMLLSGQLTVGETAQRLGYVEVSSFSQAFRRWTGAGPAEFRRSRT</sequence>
<reference evidence="5 6" key="1">
    <citation type="submission" date="2013-02" db="EMBL/GenBank/DDBJ databases">
        <title>Whole genome shotgun sequence of Gordonia malaquae NBRC 108250.</title>
        <authorList>
            <person name="Yoshida I."/>
            <person name="Hosoyama A."/>
            <person name="Tsuchikane K."/>
            <person name="Ando Y."/>
            <person name="Baba S."/>
            <person name="Ohji S."/>
            <person name="Hamada M."/>
            <person name="Tamura T."/>
            <person name="Yamazoe A."/>
            <person name="Yamazaki S."/>
            <person name="Fujita N."/>
        </authorList>
    </citation>
    <scope>NUCLEOTIDE SEQUENCE [LARGE SCALE GENOMIC DNA]</scope>
    <source>
        <strain evidence="5 6">NBRC 108250</strain>
    </source>
</reference>
<organism evidence="5 6">
    <name type="scientific">Gordonia malaquae NBRC 108250</name>
    <dbReference type="NCBI Taxonomy" id="1223542"/>
    <lineage>
        <taxon>Bacteria</taxon>
        <taxon>Bacillati</taxon>
        <taxon>Actinomycetota</taxon>
        <taxon>Actinomycetes</taxon>
        <taxon>Mycobacteriales</taxon>
        <taxon>Gordoniaceae</taxon>
        <taxon>Gordonia</taxon>
    </lineage>
</organism>
<dbReference type="InterPro" id="IPR018060">
    <property type="entry name" value="HTH_AraC"/>
</dbReference>
<keyword evidence="2" id="KW-0238">DNA-binding</keyword>
<proteinExistence type="predicted"/>
<evidence type="ECO:0000313" key="6">
    <source>
        <dbReference type="Proteomes" id="UP000035009"/>
    </source>
</evidence>
<dbReference type="Pfam" id="PF12625">
    <property type="entry name" value="Arabinose_bd"/>
    <property type="match status" value="1"/>
</dbReference>
<dbReference type="PROSITE" id="PS01124">
    <property type="entry name" value="HTH_ARAC_FAMILY_2"/>
    <property type="match status" value="1"/>
</dbReference>
<gene>
    <name evidence="5" type="ORF">GM1_001_00060</name>
</gene>
<dbReference type="Gene3D" id="1.10.10.60">
    <property type="entry name" value="Homeodomain-like"/>
    <property type="match status" value="1"/>
</dbReference>
<dbReference type="PANTHER" id="PTHR47894">
    <property type="entry name" value="HTH-TYPE TRANSCRIPTIONAL REGULATOR GADX"/>
    <property type="match status" value="1"/>
</dbReference>
<dbReference type="Proteomes" id="UP000035009">
    <property type="component" value="Unassembled WGS sequence"/>
</dbReference>
<evidence type="ECO:0000259" key="4">
    <source>
        <dbReference type="PROSITE" id="PS01124"/>
    </source>
</evidence>
<dbReference type="InterPro" id="IPR009057">
    <property type="entry name" value="Homeodomain-like_sf"/>
</dbReference>
<evidence type="ECO:0000256" key="1">
    <source>
        <dbReference type="ARBA" id="ARBA00023015"/>
    </source>
</evidence>
<dbReference type="eggNOG" id="COG2207">
    <property type="taxonomic scope" value="Bacteria"/>
</dbReference>
<evidence type="ECO:0000256" key="3">
    <source>
        <dbReference type="ARBA" id="ARBA00023163"/>
    </source>
</evidence>
<comment type="caution">
    <text evidence="5">The sequence shown here is derived from an EMBL/GenBank/DDBJ whole genome shotgun (WGS) entry which is preliminary data.</text>
</comment>